<proteinExistence type="inferred from homology"/>
<protein>
    <submittedName>
        <fullName evidence="6">ABC transporter related protein</fullName>
    </submittedName>
</protein>
<comment type="similarity">
    <text evidence="1">Belongs to the ABC transporter superfamily.</text>
</comment>
<evidence type="ECO:0000259" key="5">
    <source>
        <dbReference type="PROSITE" id="PS50893"/>
    </source>
</evidence>
<organism evidence="6 7">
    <name type="scientific">Paenibacillus algicola</name>
    <dbReference type="NCBI Taxonomy" id="2565926"/>
    <lineage>
        <taxon>Bacteria</taxon>
        <taxon>Bacillati</taxon>
        <taxon>Bacillota</taxon>
        <taxon>Bacilli</taxon>
        <taxon>Bacillales</taxon>
        <taxon>Paenibacillaceae</taxon>
        <taxon>Paenibacillus</taxon>
    </lineage>
</organism>
<dbReference type="Gene3D" id="3.40.50.300">
    <property type="entry name" value="P-loop containing nucleotide triphosphate hydrolases"/>
    <property type="match status" value="1"/>
</dbReference>
<dbReference type="SUPFAM" id="SSF52540">
    <property type="entry name" value="P-loop containing nucleoside triphosphate hydrolases"/>
    <property type="match status" value="1"/>
</dbReference>
<evidence type="ECO:0000313" key="6">
    <source>
        <dbReference type="EMBL" id="QCT04291.1"/>
    </source>
</evidence>
<evidence type="ECO:0000256" key="4">
    <source>
        <dbReference type="ARBA" id="ARBA00022840"/>
    </source>
</evidence>
<dbReference type="AlphaFoldDB" id="A0A4P8XR78"/>
<dbReference type="SMART" id="SM00382">
    <property type="entry name" value="AAA"/>
    <property type="match status" value="1"/>
</dbReference>
<dbReference type="EMBL" id="CP040396">
    <property type="protein sequence ID" value="QCT04291.1"/>
    <property type="molecule type" value="Genomic_DNA"/>
</dbReference>
<keyword evidence="7" id="KW-1185">Reference proteome</keyword>
<keyword evidence="4" id="KW-0067">ATP-binding</keyword>
<evidence type="ECO:0000313" key="7">
    <source>
        <dbReference type="Proteomes" id="UP000300879"/>
    </source>
</evidence>
<dbReference type="PANTHER" id="PTHR43335:SF2">
    <property type="entry name" value="ABC TRANSPORTER, ATP-BINDING PROTEIN"/>
    <property type="match status" value="1"/>
</dbReference>
<reference evidence="6 7" key="1">
    <citation type="submission" date="2019-05" db="EMBL/GenBank/DDBJ databases">
        <authorList>
            <person name="Chen C."/>
        </authorList>
    </citation>
    <scope>NUCLEOTIDE SEQUENCE [LARGE SCALE GENOMIC DNA]</scope>
    <source>
        <strain evidence="6 7">HB172198</strain>
    </source>
</reference>
<dbReference type="Pfam" id="PF00005">
    <property type="entry name" value="ABC_tran"/>
    <property type="match status" value="1"/>
</dbReference>
<dbReference type="Proteomes" id="UP000300879">
    <property type="component" value="Chromosome"/>
</dbReference>
<dbReference type="GO" id="GO:0005524">
    <property type="term" value="F:ATP binding"/>
    <property type="evidence" value="ECO:0007669"/>
    <property type="project" value="UniProtKB-KW"/>
</dbReference>
<keyword evidence="2" id="KW-0813">Transport</keyword>
<dbReference type="GO" id="GO:0016887">
    <property type="term" value="F:ATP hydrolysis activity"/>
    <property type="evidence" value="ECO:0007669"/>
    <property type="project" value="InterPro"/>
</dbReference>
<dbReference type="PANTHER" id="PTHR43335">
    <property type="entry name" value="ABC TRANSPORTER, ATP-BINDING PROTEIN"/>
    <property type="match status" value="1"/>
</dbReference>
<accession>A0A4P8XR78</accession>
<gene>
    <name evidence="6" type="ORF">E6C60_3581</name>
</gene>
<evidence type="ECO:0000256" key="3">
    <source>
        <dbReference type="ARBA" id="ARBA00022741"/>
    </source>
</evidence>
<dbReference type="InterPro" id="IPR003439">
    <property type="entry name" value="ABC_transporter-like_ATP-bd"/>
</dbReference>
<dbReference type="PROSITE" id="PS50893">
    <property type="entry name" value="ABC_TRANSPORTER_2"/>
    <property type="match status" value="1"/>
</dbReference>
<dbReference type="InterPro" id="IPR003593">
    <property type="entry name" value="AAA+_ATPase"/>
</dbReference>
<name>A0A4P8XR78_9BACL</name>
<feature type="domain" description="ABC transporter" evidence="5">
    <location>
        <begin position="1"/>
        <end position="227"/>
    </location>
</feature>
<evidence type="ECO:0000256" key="1">
    <source>
        <dbReference type="ARBA" id="ARBA00005417"/>
    </source>
</evidence>
<sequence>MIDIEGLERKAGTYRLEVERAQIQRGLNLIVGANGAGKTTLMELLTTLRSPDAGNIRYQGRKAADDLPLVRSQIGYVPANIELYGDMKTGKLLRYLAELKGVYSREAVNRFIRDFRLEPYQRTKVKKLSQGIQRRIAVVQALLASPAFLFLDEPLNGMDAEERKFLITYLAHYAKGGRTVVVAAHELNEWEEAADYVTWLHLGSIRYYGPVRTWKLCVPSSVWEAEVSREQFEEIEERKLIHFQMSPGGITVRQMGHTAPGPEYQEKEPTLEDAFFLHLDALEESRF</sequence>
<dbReference type="OrthoDB" id="2643074at2"/>
<dbReference type="InterPro" id="IPR027417">
    <property type="entry name" value="P-loop_NTPase"/>
</dbReference>
<dbReference type="KEGG" id="palo:E6C60_3581"/>
<dbReference type="RefSeq" id="WP_138227018.1">
    <property type="nucleotide sequence ID" value="NZ_CP040396.1"/>
</dbReference>
<keyword evidence="3" id="KW-0547">Nucleotide-binding</keyword>
<evidence type="ECO:0000256" key="2">
    <source>
        <dbReference type="ARBA" id="ARBA00022448"/>
    </source>
</evidence>